<dbReference type="CDD" id="cd00038">
    <property type="entry name" value="CAP_ED"/>
    <property type="match status" value="1"/>
</dbReference>
<dbReference type="Gene3D" id="2.60.120.10">
    <property type="entry name" value="Jelly Rolls"/>
    <property type="match status" value="1"/>
</dbReference>
<evidence type="ECO:0000256" key="1">
    <source>
        <dbReference type="ARBA" id="ARBA00023015"/>
    </source>
</evidence>
<dbReference type="EMBL" id="PGTO01000002">
    <property type="protein sequence ID" value="RAU23400.1"/>
    <property type="molecule type" value="Genomic_DNA"/>
</dbReference>
<dbReference type="InterPro" id="IPR050397">
    <property type="entry name" value="Env_Response_Regulators"/>
</dbReference>
<dbReference type="OrthoDB" id="190787at2"/>
<feature type="domain" description="HTH crp-type" evidence="5">
    <location>
        <begin position="148"/>
        <end position="217"/>
    </location>
</feature>
<sequence>MSSDALSALKRNQLFAPIPSLDLARLLDGHEERVFADGAELFREGEPARHLFLILRGAVRLNPSAASSAKPLALPLAPGDTVGEEAVLAGMPYCVTAAAMGPTTVAAISADALMRHLESHFDSAIAMISAMAAHLRERVREITELKMQSTAERLANYLLMLAGPANGQIVVRLPFEKRHLADHLGMDPATLSRAFAKLRDKGVVASRTDKVEIADVGRLRNYGNGSAITH</sequence>
<dbReference type="PROSITE" id="PS50042">
    <property type="entry name" value="CNMP_BINDING_3"/>
    <property type="match status" value="1"/>
</dbReference>
<evidence type="ECO:0000313" key="7">
    <source>
        <dbReference type="Proteomes" id="UP000251075"/>
    </source>
</evidence>
<dbReference type="GO" id="GO:0003700">
    <property type="term" value="F:DNA-binding transcription factor activity"/>
    <property type="evidence" value="ECO:0007669"/>
    <property type="project" value="TreeGrafter"/>
</dbReference>
<evidence type="ECO:0000313" key="6">
    <source>
        <dbReference type="EMBL" id="RAU23400.1"/>
    </source>
</evidence>
<dbReference type="PROSITE" id="PS51063">
    <property type="entry name" value="HTH_CRP_2"/>
    <property type="match status" value="1"/>
</dbReference>
<dbReference type="Pfam" id="PF00027">
    <property type="entry name" value="cNMP_binding"/>
    <property type="match status" value="1"/>
</dbReference>
<dbReference type="GO" id="GO:0005829">
    <property type="term" value="C:cytosol"/>
    <property type="evidence" value="ECO:0007669"/>
    <property type="project" value="TreeGrafter"/>
</dbReference>
<feature type="domain" description="Cyclic nucleotide-binding" evidence="4">
    <location>
        <begin position="14"/>
        <end position="117"/>
    </location>
</feature>
<evidence type="ECO:0000256" key="2">
    <source>
        <dbReference type="ARBA" id="ARBA00023125"/>
    </source>
</evidence>
<dbReference type="InterPro" id="IPR014710">
    <property type="entry name" value="RmlC-like_jellyroll"/>
</dbReference>
<keyword evidence="1" id="KW-0805">Transcription regulation</keyword>
<dbReference type="InterPro" id="IPR036390">
    <property type="entry name" value="WH_DNA-bd_sf"/>
</dbReference>
<dbReference type="InterPro" id="IPR018490">
    <property type="entry name" value="cNMP-bd_dom_sf"/>
</dbReference>
<evidence type="ECO:0000259" key="5">
    <source>
        <dbReference type="PROSITE" id="PS51063"/>
    </source>
</evidence>
<keyword evidence="7" id="KW-1185">Reference proteome</keyword>
<evidence type="ECO:0000256" key="3">
    <source>
        <dbReference type="ARBA" id="ARBA00023163"/>
    </source>
</evidence>
<accession>A0A364P2B9</accession>
<dbReference type="SUPFAM" id="SSF46785">
    <property type="entry name" value="Winged helix' DNA-binding domain"/>
    <property type="match status" value="1"/>
</dbReference>
<proteinExistence type="predicted"/>
<dbReference type="Proteomes" id="UP000251075">
    <property type="component" value="Unassembled WGS sequence"/>
</dbReference>
<dbReference type="GO" id="GO:0003677">
    <property type="term" value="F:DNA binding"/>
    <property type="evidence" value="ECO:0007669"/>
    <property type="project" value="UniProtKB-KW"/>
</dbReference>
<dbReference type="SMART" id="SM00100">
    <property type="entry name" value="cNMP"/>
    <property type="match status" value="1"/>
</dbReference>
<keyword evidence="2" id="KW-0238">DNA-binding</keyword>
<dbReference type="Gene3D" id="1.10.10.10">
    <property type="entry name" value="Winged helix-like DNA-binding domain superfamily/Winged helix DNA-binding domain"/>
    <property type="match status" value="1"/>
</dbReference>
<dbReference type="Pfam" id="PF13545">
    <property type="entry name" value="HTH_Crp_2"/>
    <property type="match status" value="1"/>
</dbReference>
<organism evidence="6 7">
    <name type="scientific">Paramagnetospirillum kuznetsovii</name>
    <dbReference type="NCBI Taxonomy" id="2053833"/>
    <lineage>
        <taxon>Bacteria</taxon>
        <taxon>Pseudomonadati</taxon>
        <taxon>Pseudomonadota</taxon>
        <taxon>Alphaproteobacteria</taxon>
        <taxon>Rhodospirillales</taxon>
        <taxon>Magnetospirillaceae</taxon>
        <taxon>Paramagnetospirillum</taxon>
    </lineage>
</organism>
<dbReference type="PANTHER" id="PTHR24567">
    <property type="entry name" value="CRP FAMILY TRANSCRIPTIONAL REGULATORY PROTEIN"/>
    <property type="match status" value="1"/>
</dbReference>
<dbReference type="PANTHER" id="PTHR24567:SF74">
    <property type="entry name" value="HTH-TYPE TRANSCRIPTIONAL REGULATOR ARCR"/>
    <property type="match status" value="1"/>
</dbReference>
<name>A0A364P2B9_9PROT</name>
<dbReference type="SUPFAM" id="SSF51206">
    <property type="entry name" value="cAMP-binding domain-like"/>
    <property type="match status" value="1"/>
</dbReference>
<dbReference type="AlphaFoldDB" id="A0A364P2B9"/>
<comment type="caution">
    <text evidence="6">The sequence shown here is derived from an EMBL/GenBank/DDBJ whole genome shotgun (WGS) entry which is preliminary data.</text>
</comment>
<evidence type="ECO:0000259" key="4">
    <source>
        <dbReference type="PROSITE" id="PS50042"/>
    </source>
</evidence>
<dbReference type="InterPro" id="IPR012318">
    <property type="entry name" value="HTH_CRP"/>
</dbReference>
<dbReference type="InterPro" id="IPR036388">
    <property type="entry name" value="WH-like_DNA-bd_sf"/>
</dbReference>
<dbReference type="SMART" id="SM00419">
    <property type="entry name" value="HTH_CRP"/>
    <property type="match status" value="1"/>
</dbReference>
<dbReference type="InterPro" id="IPR000595">
    <property type="entry name" value="cNMP-bd_dom"/>
</dbReference>
<dbReference type="RefSeq" id="WP_112142598.1">
    <property type="nucleotide sequence ID" value="NZ_PGTO01000002.1"/>
</dbReference>
<keyword evidence="3" id="KW-0804">Transcription</keyword>
<gene>
    <name evidence="6" type="ORF">CU669_04530</name>
</gene>
<reference evidence="6 7" key="1">
    <citation type="submission" date="2017-11" db="EMBL/GenBank/DDBJ databases">
        <title>Draft genome sequence of magnetotactic bacterium Magnetospirillum kuznetsovii LBB-42.</title>
        <authorList>
            <person name="Grouzdev D.S."/>
            <person name="Rysina M.S."/>
            <person name="Baslerov R.V."/>
            <person name="Koziaeva V."/>
        </authorList>
    </citation>
    <scope>NUCLEOTIDE SEQUENCE [LARGE SCALE GENOMIC DNA]</scope>
    <source>
        <strain evidence="6 7">LBB-42</strain>
    </source>
</reference>
<protein>
    <submittedName>
        <fullName evidence="6">Crp/Fnr family transcriptional regulator</fullName>
    </submittedName>
</protein>